<keyword evidence="3" id="KW-1185">Reference proteome</keyword>
<keyword evidence="1" id="KW-0472">Membrane</keyword>
<name>A0AAE4QNI3_9LEPT</name>
<keyword evidence="1" id="KW-0812">Transmembrane</keyword>
<reference evidence="2 3" key="1">
    <citation type="journal article" date="2018" name="Microb. Genom.">
        <title>Deciphering the unexplored Leptospira diversity from soils uncovers genomic evolution to virulence.</title>
        <authorList>
            <person name="Thibeaux R."/>
            <person name="Iraola G."/>
            <person name="Ferres I."/>
            <person name="Bierque E."/>
            <person name="Girault D."/>
            <person name="Soupe-Gilbert M.E."/>
            <person name="Picardeau M."/>
            <person name="Goarant C."/>
        </authorList>
    </citation>
    <scope>NUCLEOTIDE SEQUENCE [LARGE SCALE GENOMIC DNA]</scope>
    <source>
        <strain evidence="2 3">ATI7-C-A5</strain>
    </source>
</reference>
<dbReference type="EMBL" id="NPEF02000012">
    <property type="protein sequence ID" value="MDV6236066.1"/>
    <property type="molecule type" value="Genomic_DNA"/>
</dbReference>
<dbReference type="Proteomes" id="UP000232122">
    <property type="component" value="Unassembled WGS sequence"/>
</dbReference>
<dbReference type="AlphaFoldDB" id="A0AAE4QNI3"/>
<proteinExistence type="predicted"/>
<comment type="caution">
    <text evidence="2">The sequence shown here is derived from an EMBL/GenBank/DDBJ whole genome shotgun (WGS) entry which is preliminary data.</text>
</comment>
<evidence type="ECO:0000313" key="3">
    <source>
        <dbReference type="Proteomes" id="UP000232122"/>
    </source>
</evidence>
<feature type="transmembrane region" description="Helical" evidence="1">
    <location>
        <begin position="202"/>
        <end position="224"/>
    </location>
</feature>
<keyword evidence="1" id="KW-1133">Transmembrane helix</keyword>
<feature type="transmembrane region" description="Helical" evidence="1">
    <location>
        <begin position="160"/>
        <end position="182"/>
    </location>
</feature>
<sequence length="231" mass="25387">MVTQFELVLGIVLIGITFIFTLFVIITAVSKVNPRSIFPLTSVLLLWFGLIFLFAAKGFFKFEKPSPIPVAIAIYLPVIFGGILIARSAFMQKILFSIPQRSLVLLHAARFIGAMFIWFYLTGKLPPTFALTAGIGDCLVASFALTSVFILKKNPNAKIVLWILNVLGIIDLLMAVSLGTLSSEGPQRLIFETPPSNLIAELPLLLIPGFGVPFIALIHVISVMKLRRESE</sequence>
<feature type="transmembrane region" description="Helical" evidence="1">
    <location>
        <begin position="6"/>
        <end position="29"/>
    </location>
</feature>
<accession>A0AAE4QNI3</accession>
<feature type="transmembrane region" description="Helical" evidence="1">
    <location>
        <begin position="102"/>
        <end position="121"/>
    </location>
</feature>
<feature type="transmembrane region" description="Helical" evidence="1">
    <location>
        <begin position="36"/>
        <end position="56"/>
    </location>
</feature>
<evidence type="ECO:0000256" key="1">
    <source>
        <dbReference type="SAM" id="Phobius"/>
    </source>
</evidence>
<organism evidence="2 3">
    <name type="scientific">Leptospira ellisii</name>
    <dbReference type="NCBI Taxonomy" id="2023197"/>
    <lineage>
        <taxon>Bacteria</taxon>
        <taxon>Pseudomonadati</taxon>
        <taxon>Spirochaetota</taxon>
        <taxon>Spirochaetia</taxon>
        <taxon>Leptospirales</taxon>
        <taxon>Leptospiraceae</taxon>
        <taxon>Leptospira</taxon>
    </lineage>
</organism>
<feature type="transmembrane region" description="Helical" evidence="1">
    <location>
        <begin position="127"/>
        <end position="151"/>
    </location>
</feature>
<feature type="transmembrane region" description="Helical" evidence="1">
    <location>
        <begin position="68"/>
        <end position="90"/>
    </location>
</feature>
<evidence type="ECO:0000313" key="2">
    <source>
        <dbReference type="EMBL" id="MDV6236066.1"/>
    </source>
</evidence>
<gene>
    <name evidence="2" type="ORF">CH379_010575</name>
</gene>
<protein>
    <submittedName>
        <fullName evidence="2">Uncharacterized protein</fullName>
    </submittedName>
</protein>
<dbReference type="RefSeq" id="WP_317572948.1">
    <property type="nucleotide sequence ID" value="NZ_NPEF02000012.1"/>
</dbReference>